<dbReference type="PANTHER" id="PTHR46250">
    <property type="entry name" value="MYB/SANT-LIKE DNA-BINDING DOMAIN PROTEIN-RELATED"/>
    <property type="match status" value="1"/>
</dbReference>
<evidence type="ECO:0000313" key="3">
    <source>
        <dbReference type="Proteomes" id="UP000327085"/>
    </source>
</evidence>
<dbReference type="PANTHER" id="PTHR46250:SF15">
    <property type="entry name" value="OS01G0523800 PROTEIN"/>
    <property type="match status" value="1"/>
</dbReference>
<organism evidence="2 3">
    <name type="scientific">Prunus dulcis</name>
    <name type="common">Almond</name>
    <name type="synonym">Amygdalus dulcis</name>
    <dbReference type="NCBI Taxonomy" id="3755"/>
    <lineage>
        <taxon>Eukaryota</taxon>
        <taxon>Viridiplantae</taxon>
        <taxon>Streptophyta</taxon>
        <taxon>Embryophyta</taxon>
        <taxon>Tracheophyta</taxon>
        <taxon>Spermatophyta</taxon>
        <taxon>Magnoliopsida</taxon>
        <taxon>eudicotyledons</taxon>
        <taxon>Gunneridae</taxon>
        <taxon>Pentapetalae</taxon>
        <taxon>rosids</taxon>
        <taxon>fabids</taxon>
        <taxon>Rosales</taxon>
        <taxon>Rosaceae</taxon>
        <taxon>Amygdaloideae</taxon>
        <taxon>Amygdaleae</taxon>
        <taxon>Prunus</taxon>
    </lineage>
</organism>
<protein>
    <submittedName>
        <fullName evidence="2">PREDICTED: At2g29880</fullName>
    </submittedName>
</protein>
<dbReference type="Proteomes" id="UP000327085">
    <property type="component" value="Chromosome 3"/>
</dbReference>
<evidence type="ECO:0000256" key="1">
    <source>
        <dbReference type="SAM" id="MobiDB-lite"/>
    </source>
</evidence>
<gene>
    <name evidence="2" type="ORF">ALMOND_2B023370</name>
</gene>
<sequence length="131" mass="15065">MLNQSGFARNDEKKFVEVDSDEVWNAYAEYHSDAVGWRDKSFTKFNRLQKVFGKDRATENSALAPVEMVLNDDDEASESNIPDVQLDGSHHTDQTQAQFKSSSSRNKRTLDEGDDRYEYVTTLLRDHRSRG</sequence>
<reference evidence="3" key="1">
    <citation type="journal article" date="2020" name="Plant J.">
        <title>Transposons played a major role in the diversification between the closely related almond and peach genomes: results from the almond genome sequence.</title>
        <authorList>
            <person name="Alioto T."/>
            <person name="Alexiou K.G."/>
            <person name="Bardil A."/>
            <person name="Barteri F."/>
            <person name="Castanera R."/>
            <person name="Cruz F."/>
            <person name="Dhingra A."/>
            <person name="Duval H."/>
            <person name="Fernandez I Marti A."/>
            <person name="Frias L."/>
            <person name="Galan B."/>
            <person name="Garcia J.L."/>
            <person name="Howad W."/>
            <person name="Gomez-Garrido J."/>
            <person name="Gut M."/>
            <person name="Julca I."/>
            <person name="Morata J."/>
            <person name="Puigdomenech P."/>
            <person name="Ribeca P."/>
            <person name="Rubio Cabetas M.J."/>
            <person name="Vlasova A."/>
            <person name="Wirthensohn M."/>
            <person name="Garcia-Mas J."/>
            <person name="Gabaldon T."/>
            <person name="Casacuberta J.M."/>
            <person name="Arus P."/>
        </authorList>
    </citation>
    <scope>NUCLEOTIDE SEQUENCE [LARGE SCALE GENOMIC DNA]</scope>
    <source>
        <strain evidence="3">cv. Texas</strain>
    </source>
</reference>
<dbReference type="InParanoid" id="A0A5E4FSH4"/>
<accession>A0A5E4FSH4</accession>
<name>A0A5E4FSH4_PRUDU</name>
<feature type="compositionally biased region" description="Polar residues" evidence="1">
    <location>
        <begin position="94"/>
        <end position="104"/>
    </location>
</feature>
<feature type="region of interest" description="Disordered" evidence="1">
    <location>
        <begin position="72"/>
        <end position="113"/>
    </location>
</feature>
<evidence type="ECO:0000313" key="2">
    <source>
        <dbReference type="EMBL" id="VVA30310.1"/>
    </source>
</evidence>
<dbReference type="EMBL" id="CABIKO010000186">
    <property type="protein sequence ID" value="VVA30310.1"/>
    <property type="molecule type" value="Genomic_DNA"/>
</dbReference>
<dbReference type="AlphaFoldDB" id="A0A5E4FSH4"/>
<proteinExistence type="predicted"/>
<dbReference type="Gramene" id="VVA30310">
    <property type="protein sequence ID" value="VVA30310"/>
    <property type="gene ID" value="Prudul26B023370"/>
</dbReference>